<evidence type="ECO:0000256" key="8">
    <source>
        <dbReference type="ARBA" id="ARBA00022822"/>
    </source>
</evidence>
<sequence>MHDVVNQILNETSKRAAAIKIPDQNERDMKKDKKRDILAAIRKKQTEGHIPVISEVKPASPSHKYMDIPPEKAAAIAMQMERAGAVAISVLTEPKFFHGSLANLENVRREVDIPVLRKDFIIDEKQLGEISCDIILLITSVLGARLGEFVNLAIAKGMEPLVETQSEEELYIALATNAKLIGINNRNFHTMEVSLNNTIALAPLVRKYDIDHGTDHIIISESGIHSGADVRTVTEAGADALLIGTAIIKSDDIYHKTKELVETKNVQKTFQVQK</sequence>
<keyword evidence="13" id="KW-1185">Reference proteome</keyword>
<dbReference type="PANTHER" id="PTHR22854:SF2">
    <property type="entry name" value="INDOLE-3-GLYCEROL-PHOSPHATE SYNTHASE"/>
    <property type="match status" value="1"/>
</dbReference>
<evidence type="ECO:0000256" key="6">
    <source>
        <dbReference type="ARBA" id="ARBA00022605"/>
    </source>
</evidence>
<keyword evidence="9" id="KW-0057">Aromatic amino acid biosynthesis</keyword>
<evidence type="ECO:0000256" key="4">
    <source>
        <dbReference type="ARBA" id="ARBA00012362"/>
    </source>
</evidence>
<dbReference type="GeneID" id="14408239"/>
<dbReference type="GO" id="GO:0004640">
    <property type="term" value="F:phosphoribosylanthranilate isomerase activity"/>
    <property type="evidence" value="ECO:0007669"/>
    <property type="project" value="TreeGrafter"/>
</dbReference>
<reference evidence="13" key="1">
    <citation type="submission" date="2012-02" db="EMBL/GenBank/DDBJ databases">
        <title>Complete sequence of chromosome of Methanomethylovorans hollandica DSM 15978.</title>
        <authorList>
            <person name="Lucas S."/>
            <person name="Copeland A."/>
            <person name="Lapidus A."/>
            <person name="Glavina del Rio T."/>
            <person name="Dalin E."/>
            <person name="Tice H."/>
            <person name="Bruce D."/>
            <person name="Goodwin L."/>
            <person name="Pitluck S."/>
            <person name="Peters L."/>
            <person name="Mikhailova N."/>
            <person name="Held B."/>
            <person name="Kyrpides N."/>
            <person name="Mavromatis K."/>
            <person name="Ivanova N."/>
            <person name="Brettin T."/>
            <person name="Detter J.C."/>
            <person name="Han C."/>
            <person name="Larimer F."/>
            <person name="Land M."/>
            <person name="Hauser L."/>
            <person name="Markowitz V."/>
            <person name="Cheng J.-F."/>
            <person name="Hugenholtz P."/>
            <person name="Woyke T."/>
            <person name="Wu D."/>
            <person name="Spring S."/>
            <person name="Schroeder M."/>
            <person name="Brambilla E."/>
            <person name="Klenk H.-P."/>
            <person name="Eisen J.A."/>
        </authorList>
    </citation>
    <scope>NUCLEOTIDE SEQUENCE [LARGE SCALE GENOMIC DNA]</scope>
    <source>
        <strain evidence="13">DSM 15978 / NBRC 107637 / DMS1</strain>
    </source>
</reference>
<accession>L0KYF4</accession>
<dbReference type="OrthoDB" id="15223at2157"/>
<proteinExistence type="inferred from homology"/>
<keyword evidence="8" id="KW-0822">Tryptophan biosynthesis</keyword>
<keyword evidence="6" id="KW-0028">Amino-acid biosynthesis</keyword>
<evidence type="ECO:0000256" key="10">
    <source>
        <dbReference type="ARBA" id="ARBA00023239"/>
    </source>
</evidence>
<dbReference type="HOGENOM" id="CLU_034247_0_1_2"/>
<evidence type="ECO:0000256" key="7">
    <source>
        <dbReference type="ARBA" id="ARBA00022793"/>
    </source>
</evidence>
<dbReference type="InterPro" id="IPR011060">
    <property type="entry name" value="RibuloseP-bd_barrel"/>
</dbReference>
<dbReference type="SUPFAM" id="SSF51366">
    <property type="entry name" value="Ribulose-phoshate binding barrel"/>
    <property type="match status" value="1"/>
</dbReference>
<dbReference type="PROSITE" id="PS00614">
    <property type="entry name" value="IGPS"/>
    <property type="match status" value="1"/>
</dbReference>
<dbReference type="Pfam" id="PF00218">
    <property type="entry name" value="IGPS"/>
    <property type="match status" value="1"/>
</dbReference>
<dbReference type="Gene3D" id="3.20.20.70">
    <property type="entry name" value="Aldolase class I"/>
    <property type="match status" value="1"/>
</dbReference>
<dbReference type="CDD" id="cd00331">
    <property type="entry name" value="IGPS"/>
    <property type="match status" value="1"/>
</dbReference>
<dbReference type="EMBL" id="CP003362">
    <property type="protein sequence ID" value="AGB49108.1"/>
    <property type="molecule type" value="Genomic_DNA"/>
</dbReference>
<organism evidence="12 13">
    <name type="scientific">Methanomethylovorans hollandica (strain DSM 15978 / NBRC 107637 / DMS1)</name>
    <dbReference type="NCBI Taxonomy" id="867904"/>
    <lineage>
        <taxon>Archaea</taxon>
        <taxon>Methanobacteriati</taxon>
        <taxon>Methanobacteriota</taxon>
        <taxon>Stenosarchaea group</taxon>
        <taxon>Methanomicrobia</taxon>
        <taxon>Methanosarcinales</taxon>
        <taxon>Methanosarcinaceae</taxon>
        <taxon>Methanomethylovorans</taxon>
    </lineage>
</organism>
<dbReference type="STRING" id="867904.Metho_0865"/>
<dbReference type="GO" id="GO:0000162">
    <property type="term" value="P:L-tryptophan biosynthetic process"/>
    <property type="evidence" value="ECO:0007669"/>
    <property type="project" value="UniProtKB-UniPathway"/>
</dbReference>
<dbReference type="InterPro" id="IPR001468">
    <property type="entry name" value="Indole-3-GlycerolPSynthase_CS"/>
</dbReference>
<gene>
    <name evidence="12" type="ordered locus">Metho_0865</name>
</gene>
<comment type="pathway">
    <text evidence="2">Amino-acid biosynthesis; L-tryptophan biosynthesis; L-tryptophan from chorismate: step 4/5.</text>
</comment>
<dbReference type="EC" id="4.1.1.48" evidence="4"/>
<evidence type="ECO:0000313" key="12">
    <source>
        <dbReference type="EMBL" id="AGB49108.1"/>
    </source>
</evidence>
<dbReference type="PANTHER" id="PTHR22854">
    <property type="entry name" value="TRYPTOPHAN BIOSYNTHESIS PROTEIN"/>
    <property type="match status" value="1"/>
</dbReference>
<dbReference type="GO" id="GO:0004425">
    <property type="term" value="F:indole-3-glycerol-phosphate synthase activity"/>
    <property type="evidence" value="ECO:0007669"/>
    <property type="project" value="UniProtKB-EC"/>
</dbReference>
<comment type="similarity">
    <text evidence="3">Belongs to the TrpC family.</text>
</comment>
<evidence type="ECO:0000259" key="11">
    <source>
        <dbReference type="Pfam" id="PF00218"/>
    </source>
</evidence>
<evidence type="ECO:0000256" key="5">
    <source>
        <dbReference type="ARBA" id="ARBA00018080"/>
    </source>
</evidence>
<dbReference type="Proteomes" id="UP000010866">
    <property type="component" value="Chromosome"/>
</dbReference>
<dbReference type="UniPathway" id="UPA00035">
    <property type="reaction ID" value="UER00043"/>
</dbReference>
<comment type="catalytic activity">
    <reaction evidence="1">
        <text>1-(2-carboxyphenylamino)-1-deoxy-D-ribulose 5-phosphate + H(+) = (1S,2R)-1-C-(indol-3-yl)glycerol 3-phosphate + CO2 + H2O</text>
        <dbReference type="Rhea" id="RHEA:23476"/>
        <dbReference type="ChEBI" id="CHEBI:15377"/>
        <dbReference type="ChEBI" id="CHEBI:15378"/>
        <dbReference type="ChEBI" id="CHEBI:16526"/>
        <dbReference type="ChEBI" id="CHEBI:58613"/>
        <dbReference type="ChEBI" id="CHEBI:58866"/>
        <dbReference type="EC" id="4.1.1.48"/>
    </reaction>
</comment>
<evidence type="ECO:0000256" key="1">
    <source>
        <dbReference type="ARBA" id="ARBA00001633"/>
    </source>
</evidence>
<name>L0KYF4_METHD</name>
<dbReference type="KEGG" id="mhz:Metho_0865"/>
<keyword evidence="7" id="KW-0210">Decarboxylase</keyword>
<feature type="domain" description="Indole-3-glycerol phosphate synthase" evidence="11">
    <location>
        <begin position="10"/>
        <end position="260"/>
    </location>
</feature>
<dbReference type="InterPro" id="IPR013785">
    <property type="entry name" value="Aldolase_TIM"/>
</dbReference>
<dbReference type="InterPro" id="IPR013798">
    <property type="entry name" value="Indole-3-glycerol_P_synth_dom"/>
</dbReference>
<dbReference type="InterPro" id="IPR045186">
    <property type="entry name" value="Indole-3-glycerol_P_synth"/>
</dbReference>
<evidence type="ECO:0000256" key="9">
    <source>
        <dbReference type="ARBA" id="ARBA00023141"/>
    </source>
</evidence>
<evidence type="ECO:0000256" key="3">
    <source>
        <dbReference type="ARBA" id="ARBA00008737"/>
    </source>
</evidence>
<dbReference type="RefSeq" id="WP_015324275.1">
    <property type="nucleotide sequence ID" value="NC_019977.1"/>
</dbReference>
<dbReference type="AlphaFoldDB" id="L0KYF4"/>
<keyword evidence="10" id="KW-0456">Lyase</keyword>
<protein>
    <recommendedName>
        <fullName evidence="5">Indole-3-glycerol phosphate synthase</fullName>
        <ecNumber evidence="4">4.1.1.48</ecNumber>
    </recommendedName>
</protein>
<evidence type="ECO:0000256" key="2">
    <source>
        <dbReference type="ARBA" id="ARBA00004696"/>
    </source>
</evidence>
<evidence type="ECO:0000313" key="13">
    <source>
        <dbReference type="Proteomes" id="UP000010866"/>
    </source>
</evidence>